<protein>
    <recommendedName>
        <fullName evidence="3">Helix-turn-helix domain-containing protein</fullName>
    </recommendedName>
</protein>
<comment type="caution">
    <text evidence="1">The sequence shown here is derived from an EMBL/GenBank/DDBJ whole genome shotgun (WGS) entry which is preliminary data.</text>
</comment>
<dbReference type="InterPro" id="IPR009061">
    <property type="entry name" value="DNA-bd_dom_put_sf"/>
</dbReference>
<dbReference type="AlphaFoldDB" id="A0AAW6IL23"/>
<dbReference type="SUPFAM" id="SSF46955">
    <property type="entry name" value="Putative DNA-binding domain"/>
    <property type="match status" value="1"/>
</dbReference>
<evidence type="ECO:0000313" key="1">
    <source>
        <dbReference type="EMBL" id="MDC7960269.1"/>
    </source>
</evidence>
<reference evidence="1" key="1">
    <citation type="submission" date="2022-10" db="EMBL/GenBank/DDBJ databases">
        <title>Human gut microbiome strain richness.</title>
        <authorList>
            <person name="Chen-Liaw A."/>
        </authorList>
    </citation>
    <scope>NUCLEOTIDE SEQUENCE</scope>
    <source>
        <strain evidence="1">RTP21484st1_H8_RTP21484_190118</strain>
    </source>
</reference>
<evidence type="ECO:0000313" key="2">
    <source>
        <dbReference type="Proteomes" id="UP001215078"/>
    </source>
</evidence>
<dbReference type="RefSeq" id="WP_060451125.1">
    <property type="nucleotide sequence ID" value="NZ_BAABYJ010000001.1"/>
</dbReference>
<name>A0AAW6IL23_BACOV</name>
<accession>A0AAW6IL23</accession>
<organism evidence="1 2">
    <name type="scientific">Bacteroides ovatus</name>
    <dbReference type="NCBI Taxonomy" id="28116"/>
    <lineage>
        <taxon>Bacteria</taxon>
        <taxon>Pseudomonadati</taxon>
        <taxon>Bacteroidota</taxon>
        <taxon>Bacteroidia</taxon>
        <taxon>Bacteroidales</taxon>
        <taxon>Bacteroidaceae</taxon>
        <taxon>Bacteroides</taxon>
    </lineage>
</organism>
<proteinExistence type="predicted"/>
<dbReference type="EMBL" id="JAQQPO010000024">
    <property type="protein sequence ID" value="MDC7960269.1"/>
    <property type="molecule type" value="Genomic_DNA"/>
</dbReference>
<dbReference type="Proteomes" id="UP001215078">
    <property type="component" value="Unassembled WGS sequence"/>
</dbReference>
<evidence type="ECO:0008006" key="3">
    <source>
        <dbReference type="Google" id="ProtNLM"/>
    </source>
</evidence>
<gene>
    <name evidence="1" type="ORF">PQ628_18865</name>
</gene>
<sequence>METFNVSKMATVSNAAIAHLRDVQAIEKLEKDSNILYDLFDLEKIFKVTKRTLFNWRAKGDLPLIEFGGKLYLSKGQLRELIIQKGGVL</sequence>